<sequence>MITEAPMRSAQRYLKSLLAVVLAGGGAVSAPLQAVTLDFSAVLTNGTCTLSLDKSTLPLGVIAKSQLRPNQLVAPQPFTLSVQDCTGSAGGSLKPVVTIAGTGTTQDSKWLFRNAGSAANTGILVIQSASVPDYSQPEVKNNSVISLANAGQIPVNQTFTFYAGASCGGSTGCATVATGDVTATLMFTFVYQ</sequence>
<name>A0A7U4K172_YEREN</name>
<protein>
    <submittedName>
        <fullName evidence="6">Type 1 fimbrial protein</fullName>
    </submittedName>
</protein>
<dbReference type="EMBL" id="CP007448">
    <property type="protein sequence ID" value="AHM73955.2"/>
    <property type="molecule type" value="Genomic_DNA"/>
</dbReference>
<keyword evidence="4" id="KW-0281">Fimbrium</keyword>
<comment type="subcellular location">
    <subcellularLocation>
        <location evidence="1">Fimbrium</location>
    </subcellularLocation>
</comment>
<feature type="domain" description="Fimbrial-type adhesion" evidence="5">
    <location>
        <begin position="41"/>
        <end position="192"/>
    </location>
</feature>
<evidence type="ECO:0000259" key="5">
    <source>
        <dbReference type="Pfam" id="PF00419"/>
    </source>
</evidence>
<evidence type="ECO:0000313" key="7">
    <source>
        <dbReference type="Proteomes" id="UP000230961"/>
    </source>
</evidence>
<dbReference type="Pfam" id="PF00419">
    <property type="entry name" value="Fimbrial"/>
    <property type="match status" value="1"/>
</dbReference>
<proteinExistence type="inferred from homology"/>
<dbReference type="InterPro" id="IPR050263">
    <property type="entry name" value="Bact_Fimbrial_Adh_Pro"/>
</dbReference>
<dbReference type="SUPFAM" id="SSF49401">
    <property type="entry name" value="Bacterial adhesins"/>
    <property type="match status" value="1"/>
</dbReference>
<dbReference type="AlphaFoldDB" id="A0A7U4K172"/>
<dbReference type="Proteomes" id="UP000230961">
    <property type="component" value="Chromosome"/>
</dbReference>
<reference evidence="6 7" key="1">
    <citation type="submission" date="2017-11" db="EMBL/GenBank/DDBJ databases">
        <title>The complete genome sequence and comparative genome analysis of Yersinia enterocolitica strain LC20.</title>
        <authorList>
            <person name="Shi G."/>
            <person name="Su M."/>
            <person name="Liang J."/>
            <person name="Gu W."/>
            <person name="Xiao Y."/>
            <person name="Zhang Z."/>
            <person name="Qiu H."/>
            <person name="Duan R."/>
            <person name="Zhang Z."/>
            <person name="Li Y."/>
            <person name="Zhang X."/>
            <person name="Ling Y."/>
            <person name="Song L."/>
            <person name="Chen M."/>
            <person name="Zhao Y."/>
            <person name="Wu J."/>
            <person name="Jing H."/>
            <person name="Xiao J."/>
            <person name="Wang X."/>
        </authorList>
    </citation>
    <scope>NUCLEOTIDE SEQUENCE [LARGE SCALE GENOMIC DNA]</scope>
    <source>
        <strain evidence="6 7">LC20</strain>
    </source>
</reference>
<evidence type="ECO:0000256" key="4">
    <source>
        <dbReference type="ARBA" id="ARBA00023263"/>
    </source>
</evidence>
<evidence type="ECO:0000256" key="3">
    <source>
        <dbReference type="ARBA" id="ARBA00022729"/>
    </source>
</evidence>
<comment type="similarity">
    <text evidence="2">Belongs to the fimbrial protein family.</text>
</comment>
<dbReference type="InterPro" id="IPR008966">
    <property type="entry name" value="Adhesion_dom_sf"/>
</dbReference>
<evidence type="ECO:0000256" key="2">
    <source>
        <dbReference type="ARBA" id="ARBA00006671"/>
    </source>
</evidence>
<dbReference type="PANTHER" id="PTHR33420">
    <property type="entry name" value="FIMBRIAL SUBUNIT ELFA-RELATED"/>
    <property type="match status" value="1"/>
</dbReference>
<dbReference type="KEGG" id="yel:LC20_02702"/>
<gene>
    <name evidence="6" type="ORF">LC20_02702</name>
</gene>
<evidence type="ECO:0000313" key="6">
    <source>
        <dbReference type="EMBL" id="AHM73955.2"/>
    </source>
</evidence>
<dbReference type="GO" id="GO:0009289">
    <property type="term" value="C:pilus"/>
    <property type="evidence" value="ECO:0007669"/>
    <property type="project" value="UniProtKB-SubCell"/>
</dbReference>
<dbReference type="GO" id="GO:0043709">
    <property type="term" value="P:cell adhesion involved in single-species biofilm formation"/>
    <property type="evidence" value="ECO:0007669"/>
    <property type="project" value="TreeGrafter"/>
</dbReference>
<accession>A0A7U4K172</accession>
<dbReference type="InterPro" id="IPR000259">
    <property type="entry name" value="Adhesion_dom_fimbrial"/>
</dbReference>
<dbReference type="Gene3D" id="2.60.40.1090">
    <property type="entry name" value="Fimbrial-type adhesion domain"/>
    <property type="match status" value="1"/>
</dbReference>
<organism evidence="6 7">
    <name type="scientific">Yersinia enterocolitica LC20</name>
    <dbReference type="NCBI Taxonomy" id="1443113"/>
    <lineage>
        <taxon>Bacteria</taxon>
        <taxon>Pseudomonadati</taxon>
        <taxon>Pseudomonadota</taxon>
        <taxon>Gammaproteobacteria</taxon>
        <taxon>Enterobacterales</taxon>
        <taxon>Yersiniaceae</taxon>
        <taxon>Yersinia</taxon>
    </lineage>
</organism>
<evidence type="ECO:0000256" key="1">
    <source>
        <dbReference type="ARBA" id="ARBA00004561"/>
    </source>
</evidence>
<dbReference type="InterPro" id="IPR036937">
    <property type="entry name" value="Adhesion_dom_fimbrial_sf"/>
</dbReference>
<dbReference type="PANTHER" id="PTHR33420:SF3">
    <property type="entry name" value="FIMBRIAL SUBUNIT ELFA"/>
    <property type="match status" value="1"/>
</dbReference>
<keyword evidence="3" id="KW-0732">Signal</keyword>